<proteinExistence type="inferred from homology"/>
<dbReference type="InterPro" id="IPR007645">
    <property type="entry name" value="RNA_pol_Rpb2_3"/>
</dbReference>
<dbReference type="InterPro" id="IPR037034">
    <property type="entry name" value="RNA_pol_Rpb2_2_sf"/>
</dbReference>
<dbReference type="Gene3D" id="2.40.270.10">
    <property type="entry name" value="DNA-directed RNA polymerase, subunit 2, domain 6"/>
    <property type="match status" value="1"/>
</dbReference>
<evidence type="ECO:0000256" key="6">
    <source>
        <dbReference type="ARBA" id="ARBA00022679"/>
    </source>
</evidence>
<feature type="domain" description="RNA polymerase beta subunit protrusion" evidence="18">
    <location>
        <begin position="46"/>
        <end position="417"/>
    </location>
</feature>
<sequence>MSSINIVDRENVYASLGPMPKAHTKSEILSPDDRWAIMELYIREKGLTKHHIESYNSFITDLLKKIILEEPVIETSIPGYKVLIKGLRLGDPQVREIDGSINKNITPMECRHRDLTYAVPLYVTFVPYENDIPESPVEIMIGEIPLMVKSVKDPLSKMDPEELVKIGEDPRDPGGYFIIDGTERIIVAQEDLASNRVIVDYGQEGLNITHTAKVVSSTIGYRIPIILDRHKDGTLHVSFPAVPGKIPFVVLMRALGLERDIDIALAVSPDPEIQKELFPSFIQAGEIATVDDALDYIGSRIAIGQARENRIERAKYVIDRYLLPHLGVSSESRTKKALFLGQMVCKLLELVLGRRPPDDKDHYANKRVKLAGDMLALLFRVAFKAFLRDLRYQIERAKARERKINLALYIRSDIITERIKHAMATGTWIGGRTGVTQIIDRTNWLSSMSHMRRAISPLSRSQPHFEARDLHGTQFGRMCPFETPEGPNCGLVKNLALSATITVGVDEKVVEVTLYQLGVVPLIEIFNKLRDNELSYEVISSWSKVYLNGTLIGYHPNGLELTEKVREMRRRGEIHYEVGVAHYKTKFIDEVYVNCDSGRIVRPLFIVKNGKLVISKDIIEKVKRGMMSFEHLLKNGYVELLDTEEEENALIAINPEDIAKEHTHVEIWPPAVMGTTSSTIPYAEHNQSPRNTYQSAMAKQALGLYMSNFMLRVDTRAHLLHYPQMPLVQTRALSVIGYNDRPAGQNFVVAVMSYTGYNMEDAVIMNKSSVDRGLARSNFFRLYATEELRYAGGQEDRIEIPDTKVLGYRGKEVYSKLEEDGIVKVEVEVRGGEVLIGKTSPPRFIEEYKGYGILAQRRKDSSIPVRHGEIGWVDAVFVTVTRDGNRLVKVRARDLRIPEVGDKFASRHGQKGVIGALIPQYDMPYTSDGITPDLIINPHALPSRMTLGQLMESIGGKVAALRGRFTDGTPFFEENIEDLKKQLLVLGYPMDGTEPMYDGRTGELIGSPIFIGIVYYQKLHHMVADKMHARSKGPVQLLTRQPTEGRAREGGLRLGEMERDAIIGHGASALLKERLLESSDKTVVYVCDQCGFIGWYNKKKEMYECPIHKDKGTLHPVVIPYAFKLLIQEMMGMGIKPRLVLSDKHEPYIGS</sequence>
<dbReference type="GO" id="GO:0006351">
    <property type="term" value="P:DNA-templated transcription"/>
    <property type="evidence" value="ECO:0007669"/>
    <property type="project" value="InterPro"/>
</dbReference>
<evidence type="ECO:0000256" key="7">
    <source>
        <dbReference type="ARBA" id="ARBA00022695"/>
    </source>
</evidence>
<feature type="domain" description="DNA-directed RNA polymerase subunit 2 hybrid-binding" evidence="15">
    <location>
        <begin position="677"/>
        <end position="1048"/>
    </location>
</feature>
<dbReference type="NCBIfam" id="NF007175">
    <property type="entry name" value="PRK09606.1"/>
    <property type="match status" value="1"/>
</dbReference>
<gene>
    <name evidence="22" type="ORF">ENT99_04500</name>
    <name evidence="23" type="ORF">ENU64_03495</name>
</gene>
<organism evidence="23">
    <name type="scientific">Ignisphaera aggregans</name>
    <dbReference type="NCBI Taxonomy" id="334771"/>
    <lineage>
        <taxon>Archaea</taxon>
        <taxon>Thermoproteota</taxon>
        <taxon>Thermoprotei</taxon>
        <taxon>Desulfurococcales</taxon>
        <taxon>Desulfurococcaceae</taxon>
        <taxon>Ignisphaera</taxon>
    </lineage>
</organism>
<dbReference type="InterPro" id="IPR007644">
    <property type="entry name" value="RNA_pol_bsu_protrusion"/>
</dbReference>
<dbReference type="FunFam" id="3.90.1800.10:FF:000002">
    <property type="entry name" value="DNA-directed RNA polymerase subunit beta"/>
    <property type="match status" value="1"/>
</dbReference>
<keyword evidence="6 14" id="KW-0808">Transferase</keyword>
<dbReference type="InterPro" id="IPR007641">
    <property type="entry name" value="RNA_pol_Rpb2_7"/>
</dbReference>
<dbReference type="Pfam" id="PF00562">
    <property type="entry name" value="RNA_pol_Rpb2_6"/>
    <property type="match status" value="1"/>
</dbReference>
<dbReference type="Pfam" id="PF04567">
    <property type="entry name" value="RNA_pol_Rpb2_5"/>
    <property type="match status" value="1"/>
</dbReference>
<evidence type="ECO:0000256" key="3">
    <source>
        <dbReference type="ARBA" id="ARBA00006835"/>
    </source>
</evidence>
<feature type="domain" description="RNA polymerase Rpb2" evidence="16">
    <location>
        <begin position="1050"/>
        <end position="1141"/>
    </location>
</feature>
<dbReference type="GO" id="GO:0005737">
    <property type="term" value="C:cytoplasm"/>
    <property type="evidence" value="ECO:0007669"/>
    <property type="project" value="UniProtKB-SubCell"/>
</dbReference>
<dbReference type="Gene3D" id="3.90.1100.10">
    <property type="match status" value="1"/>
</dbReference>
<dbReference type="GO" id="GO:0000428">
    <property type="term" value="C:DNA-directed RNA polymerase complex"/>
    <property type="evidence" value="ECO:0007669"/>
    <property type="project" value="UniProtKB-KW"/>
</dbReference>
<dbReference type="Gene3D" id="3.90.1800.10">
    <property type="entry name" value="RNA polymerase alpha subunit dimerisation domain"/>
    <property type="match status" value="1"/>
</dbReference>
<feature type="domain" description="RNA polymerase Rpb2" evidence="19">
    <location>
        <begin position="437"/>
        <end position="501"/>
    </location>
</feature>
<dbReference type="InterPro" id="IPR007642">
    <property type="entry name" value="RNA_pol_Rpb2_2"/>
</dbReference>
<evidence type="ECO:0000259" key="20">
    <source>
        <dbReference type="Pfam" id="PF04566"/>
    </source>
</evidence>
<dbReference type="Pfam" id="PF04566">
    <property type="entry name" value="RNA_pol_Rpb2_4"/>
    <property type="match status" value="1"/>
</dbReference>
<evidence type="ECO:0000259" key="19">
    <source>
        <dbReference type="Pfam" id="PF04565"/>
    </source>
</evidence>
<comment type="similarity">
    <text evidence="3 13">Belongs to the RNA polymerase beta chain family.</text>
</comment>
<evidence type="ECO:0000259" key="16">
    <source>
        <dbReference type="Pfam" id="PF04560"/>
    </source>
</evidence>
<feature type="domain" description="RNA polymerase Rpb2" evidence="17">
    <location>
        <begin position="193"/>
        <end position="369"/>
    </location>
</feature>
<dbReference type="PANTHER" id="PTHR20856">
    <property type="entry name" value="DNA-DIRECTED RNA POLYMERASE I SUBUNIT 2"/>
    <property type="match status" value="1"/>
</dbReference>
<evidence type="ECO:0000256" key="5">
    <source>
        <dbReference type="ARBA" id="ARBA00022490"/>
    </source>
</evidence>
<dbReference type="GO" id="GO:0003677">
    <property type="term" value="F:DNA binding"/>
    <property type="evidence" value="ECO:0007669"/>
    <property type="project" value="UniProtKB-KW"/>
</dbReference>
<keyword evidence="10" id="KW-0238">DNA-binding</keyword>
<keyword evidence="4 14" id="KW-0240">DNA-directed RNA polymerase</keyword>
<evidence type="ECO:0000313" key="22">
    <source>
        <dbReference type="EMBL" id="HFQ78947.1"/>
    </source>
</evidence>
<evidence type="ECO:0000256" key="8">
    <source>
        <dbReference type="ARBA" id="ARBA00022723"/>
    </source>
</evidence>
<keyword evidence="5" id="KW-0963">Cytoplasm</keyword>
<keyword evidence="9" id="KW-0862">Zinc</keyword>
<protein>
    <recommendedName>
        <fullName evidence="14">DNA-directed RNA polymerase subunit beta</fullName>
        <ecNumber evidence="14">2.7.7.6</ecNumber>
    </recommendedName>
</protein>
<dbReference type="CDD" id="cd00653">
    <property type="entry name" value="RNA_pol_B_RPB2"/>
    <property type="match status" value="1"/>
</dbReference>
<dbReference type="FunFam" id="2.40.270.10:FF:000006">
    <property type="entry name" value="DNA-directed RNA polymerase subunit beta"/>
    <property type="match status" value="1"/>
</dbReference>
<dbReference type="PROSITE" id="PS01166">
    <property type="entry name" value="RNA_POL_BETA"/>
    <property type="match status" value="1"/>
</dbReference>
<dbReference type="GO" id="GO:0008270">
    <property type="term" value="F:zinc ion binding"/>
    <property type="evidence" value="ECO:0007669"/>
    <property type="project" value="InterPro"/>
</dbReference>
<dbReference type="InterPro" id="IPR007120">
    <property type="entry name" value="DNA-dir_RNAP_su2_dom"/>
</dbReference>
<dbReference type="InterPro" id="IPR007121">
    <property type="entry name" value="RNA_pol_bsu_CS"/>
</dbReference>
<evidence type="ECO:0000256" key="12">
    <source>
        <dbReference type="ARBA" id="ARBA00048552"/>
    </source>
</evidence>
<dbReference type="InterPro" id="IPR019969">
    <property type="entry name" value="RNAP_Rpo2"/>
</dbReference>
<name>A0A7J3MY64_9CREN</name>
<dbReference type="InterPro" id="IPR007646">
    <property type="entry name" value="RNA_pol_Rpb2_4"/>
</dbReference>
<dbReference type="Pfam" id="PF04565">
    <property type="entry name" value="RNA_pol_Rpb2_3"/>
    <property type="match status" value="1"/>
</dbReference>
<dbReference type="GO" id="GO:0003899">
    <property type="term" value="F:DNA-directed RNA polymerase activity"/>
    <property type="evidence" value="ECO:0007669"/>
    <property type="project" value="UniProtKB-EC"/>
</dbReference>
<dbReference type="InterPro" id="IPR015712">
    <property type="entry name" value="DNA-dir_RNA_pol_su2"/>
</dbReference>
<keyword evidence="8" id="KW-0479">Metal-binding</keyword>
<evidence type="ECO:0000259" key="17">
    <source>
        <dbReference type="Pfam" id="PF04561"/>
    </source>
</evidence>
<dbReference type="Gene3D" id="3.90.1070.20">
    <property type="match status" value="1"/>
</dbReference>
<dbReference type="InterPro" id="IPR007647">
    <property type="entry name" value="RNA_pol_Rpb2_5"/>
</dbReference>
<feature type="domain" description="RNA polymerase Rpb2" evidence="21">
    <location>
        <begin position="629"/>
        <end position="661"/>
    </location>
</feature>
<comment type="subcellular location">
    <subcellularLocation>
        <location evidence="2">Cytoplasm</location>
    </subcellularLocation>
</comment>
<dbReference type="SUPFAM" id="SSF64484">
    <property type="entry name" value="beta and beta-prime subunits of DNA dependent RNA-polymerase"/>
    <property type="match status" value="1"/>
</dbReference>
<evidence type="ECO:0000259" key="21">
    <source>
        <dbReference type="Pfam" id="PF04567"/>
    </source>
</evidence>
<evidence type="ECO:0000256" key="13">
    <source>
        <dbReference type="RuleBase" id="RU000434"/>
    </source>
</evidence>
<comment type="function">
    <text evidence="14">DNA-dependent RNA polymerase catalyzes the transcription of DNA into RNA using the four ribonucleoside triphosphates as substrates.</text>
</comment>
<keyword evidence="7 14" id="KW-0548">Nucleotidyltransferase</keyword>
<dbReference type="InterPro" id="IPR014724">
    <property type="entry name" value="RNA_pol_RPB2_OB-fold"/>
</dbReference>
<evidence type="ECO:0000259" key="18">
    <source>
        <dbReference type="Pfam" id="PF04563"/>
    </source>
</evidence>
<evidence type="ECO:0000259" key="15">
    <source>
        <dbReference type="Pfam" id="PF00562"/>
    </source>
</evidence>
<dbReference type="EMBL" id="DTAU01000089">
    <property type="protein sequence ID" value="HFQ78947.1"/>
    <property type="molecule type" value="Genomic_DNA"/>
</dbReference>
<comment type="cofactor">
    <cofactor evidence="1">
        <name>Zn(2+)</name>
        <dbReference type="ChEBI" id="CHEBI:29105"/>
    </cofactor>
</comment>
<comment type="caution">
    <text evidence="23">The sequence shown here is derived from an EMBL/GenBank/DDBJ whole genome shotgun (WGS) entry which is preliminary data.</text>
</comment>
<evidence type="ECO:0000256" key="11">
    <source>
        <dbReference type="ARBA" id="ARBA00023163"/>
    </source>
</evidence>
<evidence type="ECO:0000256" key="9">
    <source>
        <dbReference type="ARBA" id="ARBA00022833"/>
    </source>
</evidence>
<dbReference type="InterPro" id="IPR037033">
    <property type="entry name" value="DNA-dir_RNAP_su2_hyb_sf"/>
</dbReference>
<evidence type="ECO:0000313" key="23">
    <source>
        <dbReference type="EMBL" id="HGT98474.1"/>
    </source>
</evidence>
<dbReference type="EC" id="2.7.7.6" evidence="14"/>
<evidence type="ECO:0000256" key="1">
    <source>
        <dbReference type="ARBA" id="ARBA00001947"/>
    </source>
</evidence>
<dbReference type="EMBL" id="DTDH01000102">
    <property type="protein sequence ID" value="HGT98474.1"/>
    <property type="molecule type" value="Genomic_DNA"/>
</dbReference>
<dbReference type="Pfam" id="PF04560">
    <property type="entry name" value="RNA_pol_Rpb2_7"/>
    <property type="match status" value="1"/>
</dbReference>
<dbReference type="Gene3D" id="2.40.50.150">
    <property type="match status" value="1"/>
</dbReference>
<dbReference type="GO" id="GO:0032549">
    <property type="term" value="F:ribonucleoside binding"/>
    <property type="evidence" value="ECO:0007669"/>
    <property type="project" value="InterPro"/>
</dbReference>
<evidence type="ECO:0000256" key="10">
    <source>
        <dbReference type="ARBA" id="ARBA00023125"/>
    </source>
</evidence>
<reference evidence="23" key="1">
    <citation type="journal article" date="2020" name="mSystems">
        <title>Genome- and Community-Level Interaction Insights into Carbon Utilization and Element Cycling Functions of Hydrothermarchaeota in Hydrothermal Sediment.</title>
        <authorList>
            <person name="Zhou Z."/>
            <person name="Liu Y."/>
            <person name="Xu W."/>
            <person name="Pan J."/>
            <person name="Luo Z.H."/>
            <person name="Li M."/>
        </authorList>
    </citation>
    <scope>NUCLEOTIDE SEQUENCE [LARGE SCALE GENOMIC DNA]</scope>
    <source>
        <strain evidence="22">SpSt-629</strain>
        <strain evidence="23">SpSt-688</strain>
    </source>
</reference>
<evidence type="ECO:0000256" key="4">
    <source>
        <dbReference type="ARBA" id="ARBA00022478"/>
    </source>
</evidence>
<feature type="domain" description="RNA polymerase Rpb2" evidence="20">
    <location>
        <begin position="545"/>
        <end position="608"/>
    </location>
</feature>
<keyword evidence="11 14" id="KW-0804">Transcription</keyword>
<dbReference type="Pfam" id="PF04563">
    <property type="entry name" value="RNA_pol_Rpb2_1"/>
    <property type="match status" value="1"/>
</dbReference>
<dbReference type="AlphaFoldDB" id="A0A7J3MY64"/>
<evidence type="ECO:0000256" key="2">
    <source>
        <dbReference type="ARBA" id="ARBA00004496"/>
    </source>
</evidence>
<dbReference type="NCBIfam" id="NF006335">
    <property type="entry name" value="PRK08565.1"/>
    <property type="match status" value="1"/>
</dbReference>
<dbReference type="Pfam" id="PF04561">
    <property type="entry name" value="RNA_pol_Rpb2_2"/>
    <property type="match status" value="1"/>
</dbReference>
<comment type="catalytic activity">
    <reaction evidence="12 14">
        <text>RNA(n) + a ribonucleoside 5'-triphosphate = RNA(n+1) + diphosphate</text>
        <dbReference type="Rhea" id="RHEA:21248"/>
        <dbReference type="Rhea" id="RHEA-COMP:14527"/>
        <dbReference type="Rhea" id="RHEA-COMP:17342"/>
        <dbReference type="ChEBI" id="CHEBI:33019"/>
        <dbReference type="ChEBI" id="CHEBI:61557"/>
        <dbReference type="ChEBI" id="CHEBI:140395"/>
        <dbReference type="EC" id="2.7.7.6"/>
    </reaction>
</comment>
<dbReference type="NCBIfam" id="TIGR03670">
    <property type="entry name" value="rpoB_arch"/>
    <property type="match status" value="1"/>
</dbReference>
<dbReference type="Gene3D" id="3.90.1110.10">
    <property type="entry name" value="RNA polymerase Rpb2, domain 2"/>
    <property type="match status" value="1"/>
</dbReference>
<evidence type="ECO:0000256" key="14">
    <source>
        <dbReference type="RuleBase" id="RU363031"/>
    </source>
</evidence>
<accession>A0A7J3MY64</accession>